<comment type="caution">
    <text evidence="3">Lacks conserved residue(s) required for the propagation of feature annotation.</text>
</comment>
<dbReference type="InParanoid" id="E4XXI1"/>
<dbReference type="PROSITE" id="PS01180">
    <property type="entry name" value="CUB"/>
    <property type="match status" value="1"/>
</dbReference>
<protein>
    <recommendedName>
        <fullName evidence="5">CUB domain-containing protein</fullName>
    </recommendedName>
</protein>
<keyword evidence="1" id="KW-0677">Repeat</keyword>
<dbReference type="AlphaFoldDB" id="E4XXI1"/>
<evidence type="ECO:0000256" key="3">
    <source>
        <dbReference type="PROSITE-ProRule" id="PRU00059"/>
    </source>
</evidence>
<sequence length="313" mass="35855">MKLAWTLAALASARNFLVESDSLLDTDDRIWTPDFTYKEEIALAKGETHEWTVPLDINSKYLANQYYRIYVTCPENTAIRVSFGGAFDVELADVTGCNNDAVIVYNGPDGNNEMGRFCGSDVPEPVLGTRQDMTLVFKTNENELRHAGFRATFEVVDLDQNIIEWNKIHNAYETLKNEIFEEHDHKNDNIQNKKANFTTRIFRRFVWMKDNSNMVCDQPADVGSPEDFVEPVIDLSTPESTCTSLGTFIESIRSFHYAYVCMDNLNFDVIPNLSKVEKRERNSKIPAKTKKMLLNQSRQFTDQKFHAMGCLLE</sequence>
<feature type="chain" id="PRO_5003193288" description="CUB domain-containing protein" evidence="4">
    <location>
        <begin position="21"/>
        <end position="313"/>
    </location>
</feature>
<dbReference type="SMART" id="SM00042">
    <property type="entry name" value="CUB"/>
    <property type="match status" value="1"/>
</dbReference>
<accession>E4XXI1</accession>
<dbReference type="InterPro" id="IPR000859">
    <property type="entry name" value="CUB_dom"/>
</dbReference>
<feature type="signal peptide" evidence="4">
    <location>
        <begin position="1"/>
        <end position="20"/>
    </location>
</feature>
<dbReference type="Gene3D" id="2.60.120.290">
    <property type="entry name" value="Spermadhesin, CUB domain"/>
    <property type="match status" value="1"/>
</dbReference>
<dbReference type="Pfam" id="PF00431">
    <property type="entry name" value="CUB"/>
    <property type="match status" value="1"/>
</dbReference>
<dbReference type="OrthoDB" id="9991628at2759"/>
<keyword evidence="7" id="KW-1185">Reference proteome</keyword>
<dbReference type="SUPFAM" id="SSF49854">
    <property type="entry name" value="Spermadhesin, CUB domain"/>
    <property type="match status" value="1"/>
</dbReference>
<dbReference type="PANTHER" id="PTHR24251">
    <property type="entry name" value="OVOCHYMASE-RELATED"/>
    <property type="match status" value="1"/>
</dbReference>
<dbReference type="Proteomes" id="UP000001307">
    <property type="component" value="Unassembled WGS sequence"/>
</dbReference>
<reference evidence="6" key="1">
    <citation type="journal article" date="2010" name="Science">
        <title>Plasticity of animal genome architecture unmasked by rapid evolution of a pelagic tunicate.</title>
        <authorList>
            <person name="Denoeud F."/>
            <person name="Henriet S."/>
            <person name="Mungpakdee S."/>
            <person name="Aury J.M."/>
            <person name="Da Silva C."/>
            <person name="Brinkmann H."/>
            <person name="Mikhaleva J."/>
            <person name="Olsen L.C."/>
            <person name="Jubin C."/>
            <person name="Canestro C."/>
            <person name="Bouquet J.M."/>
            <person name="Danks G."/>
            <person name="Poulain J."/>
            <person name="Campsteijn C."/>
            <person name="Adamski M."/>
            <person name="Cross I."/>
            <person name="Yadetie F."/>
            <person name="Muffato M."/>
            <person name="Louis A."/>
            <person name="Butcher S."/>
            <person name="Tsagkogeorga G."/>
            <person name="Konrad A."/>
            <person name="Singh S."/>
            <person name="Jensen M.F."/>
            <person name="Cong E.H."/>
            <person name="Eikeseth-Otteraa H."/>
            <person name="Noel B."/>
            <person name="Anthouard V."/>
            <person name="Porcel B.M."/>
            <person name="Kachouri-Lafond R."/>
            <person name="Nishino A."/>
            <person name="Ugolini M."/>
            <person name="Chourrout P."/>
            <person name="Nishida H."/>
            <person name="Aasland R."/>
            <person name="Huzurbazar S."/>
            <person name="Westhof E."/>
            <person name="Delsuc F."/>
            <person name="Lehrach H."/>
            <person name="Reinhardt R."/>
            <person name="Weissenbach J."/>
            <person name="Roy S.W."/>
            <person name="Artiguenave F."/>
            <person name="Postlethwait J.H."/>
            <person name="Manak J.R."/>
            <person name="Thompson E.M."/>
            <person name="Jaillon O."/>
            <person name="Du Pasquier L."/>
            <person name="Boudinot P."/>
            <person name="Liberles D.A."/>
            <person name="Volff J.N."/>
            <person name="Philippe H."/>
            <person name="Lenhard B."/>
            <person name="Roest Crollius H."/>
            <person name="Wincker P."/>
            <person name="Chourrout D."/>
        </authorList>
    </citation>
    <scope>NUCLEOTIDE SEQUENCE [LARGE SCALE GENOMIC DNA]</scope>
</reference>
<proteinExistence type="predicted"/>
<evidence type="ECO:0000313" key="6">
    <source>
        <dbReference type="EMBL" id="CBY14375.1"/>
    </source>
</evidence>
<evidence type="ECO:0000259" key="5">
    <source>
        <dbReference type="PROSITE" id="PS01180"/>
    </source>
</evidence>
<evidence type="ECO:0000256" key="4">
    <source>
        <dbReference type="SAM" id="SignalP"/>
    </source>
</evidence>
<organism evidence="6">
    <name type="scientific">Oikopleura dioica</name>
    <name type="common">Tunicate</name>
    <dbReference type="NCBI Taxonomy" id="34765"/>
    <lineage>
        <taxon>Eukaryota</taxon>
        <taxon>Metazoa</taxon>
        <taxon>Chordata</taxon>
        <taxon>Tunicata</taxon>
        <taxon>Appendicularia</taxon>
        <taxon>Copelata</taxon>
        <taxon>Oikopleuridae</taxon>
        <taxon>Oikopleura</taxon>
    </lineage>
</organism>
<gene>
    <name evidence="6" type="ORF">GSOID_T00007370001</name>
</gene>
<keyword evidence="4" id="KW-0732">Signal</keyword>
<name>E4XXI1_OIKDI</name>
<dbReference type="CDD" id="cd00041">
    <property type="entry name" value="CUB"/>
    <property type="match status" value="1"/>
</dbReference>
<dbReference type="EMBL" id="FN653280">
    <property type="protein sequence ID" value="CBY14375.1"/>
    <property type="molecule type" value="Genomic_DNA"/>
</dbReference>
<feature type="domain" description="CUB" evidence="5">
    <location>
        <begin position="19"/>
        <end position="156"/>
    </location>
</feature>
<evidence type="ECO:0000256" key="1">
    <source>
        <dbReference type="ARBA" id="ARBA00022737"/>
    </source>
</evidence>
<evidence type="ECO:0000256" key="2">
    <source>
        <dbReference type="ARBA" id="ARBA00023157"/>
    </source>
</evidence>
<keyword evidence="2" id="KW-1015">Disulfide bond</keyword>
<dbReference type="InterPro" id="IPR035914">
    <property type="entry name" value="Sperma_CUB_dom_sf"/>
</dbReference>
<evidence type="ECO:0000313" key="7">
    <source>
        <dbReference type="Proteomes" id="UP000001307"/>
    </source>
</evidence>